<name>A0AA35XKY7_GEOBA</name>
<dbReference type="InterPro" id="IPR035969">
    <property type="entry name" value="Rab-GAP_TBC_sf"/>
</dbReference>
<dbReference type="Gene3D" id="1.10.10.750">
    <property type="entry name" value="Ypt/Rab-GAP domain of gyp1p, domain 1"/>
    <property type="match status" value="1"/>
</dbReference>
<comment type="caution">
    <text evidence="4">The sequence shown here is derived from an EMBL/GenBank/DDBJ whole genome shotgun (WGS) entry which is preliminary data.</text>
</comment>
<organism evidence="4 5">
    <name type="scientific">Geodia barretti</name>
    <name type="common">Barrett's horny sponge</name>
    <dbReference type="NCBI Taxonomy" id="519541"/>
    <lineage>
        <taxon>Eukaryota</taxon>
        <taxon>Metazoa</taxon>
        <taxon>Porifera</taxon>
        <taxon>Demospongiae</taxon>
        <taxon>Heteroscleromorpha</taxon>
        <taxon>Tetractinellida</taxon>
        <taxon>Astrophorina</taxon>
        <taxon>Geodiidae</taxon>
        <taxon>Geodia</taxon>
    </lineage>
</organism>
<dbReference type="GO" id="GO:0006886">
    <property type="term" value="P:intracellular protein transport"/>
    <property type="evidence" value="ECO:0007669"/>
    <property type="project" value="TreeGrafter"/>
</dbReference>
<gene>
    <name evidence="4" type="ORF">GBAR_LOCUS30484</name>
</gene>
<protein>
    <submittedName>
        <fullName evidence="4">TBC1 domain family member 13</fullName>
    </submittedName>
</protein>
<evidence type="ECO:0000313" key="4">
    <source>
        <dbReference type="EMBL" id="CAI8055930.1"/>
    </source>
</evidence>
<feature type="domain" description="Rab-GAP TBC" evidence="3">
    <location>
        <begin position="74"/>
        <end position="374"/>
    </location>
</feature>
<dbReference type="Proteomes" id="UP001174909">
    <property type="component" value="Unassembled WGS sequence"/>
</dbReference>
<dbReference type="InterPro" id="IPR000195">
    <property type="entry name" value="Rab-GAP-TBC_dom"/>
</dbReference>
<dbReference type="Pfam" id="PF00566">
    <property type="entry name" value="RabGAP-TBC"/>
    <property type="match status" value="1"/>
</dbReference>
<keyword evidence="5" id="KW-1185">Reference proteome</keyword>
<dbReference type="PANTHER" id="PTHR22957">
    <property type="entry name" value="TBC1 DOMAIN FAMILY MEMBER GTPASE-ACTIVATING PROTEIN"/>
    <property type="match status" value="1"/>
</dbReference>
<evidence type="ECO:0000313" key="5">
    <source>
        <dbReference type="Proteomes" id="UP001174909"/>
    </source>
</evidence>
<dbReference type="PROSITE" id="PS50086">
    <property type="entry name" value="TBC_RABGAP"/>
    <property type="match status" value="1"/>
</dbReference>
<dbReference type="Gene3D" id="1.10.472.80">
    <property type="entry name" value="Ypt/Rab-GAP domain of gyp1p, domain 3"/>
    <property type="match status" value="1"/>
</dbReference>
<reference evidence="4" key="1">
    <citation type="submission" date="2023-03" db="EMBL/GenBank/DDBJ databases">
        <authorList>
            <person name="Steffen K."/>
            <person name="Cardenas P."/>
        </authorList>
    </citation>
    <scope>NUCLEOTIDE SEQUENCE</scope>
</reference>
<evidence type="ECO:0000256" key="1">
    <source>
        <dbReference type="ARBA" id="ARBA00022468"/>
    </source>
</evidence>
<dbReference type="SMART" id="SM00164">
    <property type="entry name" value="TBC"/>
    <property type="match status" value="1"/>
</dbReference>
<dbReference type="SUPFAM" id="SSF47923">
    <property type="entry name" value="Ypt/Rab-GAP domain of gyp1p"/>
    <property type="match status" value="2"/>
</dbReference>
<dbReference type="EMBL" id="CASHTH010004314">
    <property type="protein sequence ID" value="CAI8055930.1"/>
    <property type="molecule type" value="Genomic_DNA"/>
</dbReference>
<dbReference type="Gene3D" id="1.10.8.270">
    <property type="entry name" value="putative rabgap domain of human tbc1 domain family member 14 like domains"/>
    <property type="match status" value="1"/>
</dbReference>
<evidence type="ECO:0000256" key="2">
    <source>
        <dbReference type="SAM" id="MobiDB-lite"/>
    </source>
</evidence>
<dbReference type="AlphaFoldDB" id="A0AA35XKY7"/>
<evidence type="ECO:0000259" key="3">
    <source>
        <dbReference type="PROSITE" id="PS50086"/>
    </source>
</evidence>
<feature type="region of interest" description="Disordered" evidence="2">
    <location>
        <begin position="1"/>
        <end position="39"/>
    </location>
</feature>
<accession>A0AA35XKY7</accession>
<keyword evidence="1" id="KW-0343">GTPase activation</keyword>
<sequence>MQNGMETAKYTRGRSREGELPKGRSLESRNTAAPLAAAPEMASRRAWLEDFRHMLSSEAIDFERLRTRCFQGCPDGEGIRATCWKILLGYLPPDTSSWEAVLESKRALYHQLVKETIINPHEDEESDSGEVVDHPLNPNPESSWNRFFVDNQVLLQIDHDTRRLYPDLSFFQQPTPYPRASYSAGMEALKKRVERSSLPSQRVGTTRMGIINMKSTAKYSSLEKYYLPLKEGEEAHWEVVERILFVHAKCNKGIGYVQGMNEVIGPLYYVFFQHPDVRWKEHAEADTSFCFSALMAEIGDVFTKKLDSAHLGIGGAMRSLMQLLKDKDPVLSKNFVKKGVEPQFFGFRWITLLLSQEFLLPELMRIWDSLFADANRFDFLLYMCCSMIISVREKLIAGDFAEAVKLLQVYTVFIPGPQETGLVTIEQFIVGCSASSLSSSCAKRPFLFVGTLSSRSCIRTR</sequence>
<dbReference type="PANTHER" id="PTHR22957:SF27">
    <property type="entry name" value="TBC1 DOMAIN FAMILY MEMBER 13"/>
    <property type="match status" value="1"/>
</dbReference>
<dbReference type="GO" id="GO:0005096">
    <property type="term" value="F:GTPase activator activity"/>
    <property type="evidence" value="ECO:0007669"/>
    <property type="project" value="UniProtKB-KW"/>
</dbReference>
<feature type="compositionally biased region" description="Basic and acidic residues" evidence="2">
    <location>
        <begin position="14"/>
        <end position="27"/>
    </location>
</feature>
<proteinExistence type="predicted"/>